<dbReference type="AlphaFoldDB" id="A0A176RX81"/>
<reference evidence="1 2" key="1">
    <citation type="submission" date="2016-05" db="EMBL/GenBank/DDBJ databases">
        <title>Single-cell genome of chain-forming Candidatus Thiomargarita nelsonii and comparison to other large sulfur-oxidizing bacteria.</title>
        <authorList>
            <person name="Winkel M."/>
            <person name="Salman V."/>
            <person name="Woyke T."/>
            <person name="Schulz-Vogt H."/>
            <person name="Richter M."/>
            <person name="Flood B."/>
            <person name="Bailey J."/>
            <person name="Amann R."/>
            <person name="Mussmann M."/>
        </authorList>
    </citation>
    <scope>NUCLEOTIDE SEQUENCE [LARGE SCALE GENOMIC DNA]</scope>
    <source>
        <strain evidence="1 2">THI036</strain>
    </source>
</reference>
<keyword evidence="2" id="KW-1185">Reference proteome</keyword>
<feature type="non-terminal residue" evidence="1">
    <location>
        <position position="1"/>
    </location>
</feature>
<accession>A0A176RX81</accession>
<sequence length="142" mass="16214">AELDAVSSPPAKKKTIVPAMPNFTLKTGESVFVIEQIECKSDNEAFVFFYEGQLQELQNTQVQVNVNKRYAMWYDIRHDGVSKTDWWCIPKKRFCYSSIDFTDWGGKLKSGELGSFDKKLTLPSRFDISALVAHTSKQKCSF</sequence>
<gene>
    <name evidence="1" type="ORF">THIOM_003960</name>
</gene>
<dbReference type="Proteomes" id="UP000076962">
    <property type="component" value="Unassembled WGS sequence"/>
</dbReference>
<evidence type="ECO:0000313" key="1">
    <source>
        <dbReference type="EMBL" id="OAD20345.1"/>
    </source>
</evidence>
<evidence type="ECO:0000313" key="2">
    <source>
        <dbReference type="Proteomes" id="UP000076962"/>
    </source>
</evidence>
<dbReference type="EMBL" id="LUTY01002450">
    <property type="protein sequence ID" value="OAD20345.1"/>
    <property type="molecule type" value="Genomic_DNA"/>
</dbReference>
<protein>
    <submittedName>
        <fullName evidence="1">Uncharacterized protein</fullName>
    </submittedName>
</protein>
<organism evidence="1 2">
    <name type="scientific">Candidatus Thiomargarita nelsonii</name>
    <dbReference type="NCBI Taxonomy" id="1003181"/>
    <lineage>
        <taxon>Bacteria</taxon>
        <taxon>Pseudomonadati</taxon>
        <taxon>Pseudomonadota</taxon>
        <taxon>Gammaproteobacteria</taxon>
        <taxon>Thiotrichales</taxon>
        <taxon>Thiotrichaceae</taxon>
        <taxon>Thiomargarita</taxon>
    </lineage>
</organism>
<proteinExistence type="predicted"/>
<name>A0A176RX81_9GAMM</name>
<comment type="caution">
    <text evidence="1">The sequence shown here is derived from an EMBL/GenBank/DDBJ whole genome shotgun (WGS) entry which is preliminary data.</text>
</comment>